<dbReference type="AlphaFoldDB" id="A0AAW2BHZ3"/>
<proteinExistence type="predicted"/>
<protein>
    <recommendedName>
        <fullName evidence="1">DUF4283 domain-containing protein</fullName>
    </recommendedName>
</protein>
<comment type="caution">
    <text evidence="2">The sequence shown here is derived from an EMBL/GenBank/DDBJ whole genome shotgun (WGS) entry which is preliminary data.</text>
</comment>
<keyword evidence="3" id="KW-1185">Reference proteome</keyword>
<evidence type="ECO:0000313" key="2">
    <source>
        <dbReference type="EMBL" id="KAK9985208.1"/>
    </source>
</evidence>
<dbReference type="Proteomes" id="UP001459277">
    <property type="component" value="Unassembled WGS sequence"/>
</dbReference>
<evidence type="ECO:0000259" key="1">
    <source>
        <dbReference type="Pfam" id="PF14111"/>
    </source>
</evidence>
<reference evidence="2 3" key="1">
    <citation type="submission" date="2024-01" db="EMBL/GenBank/DDBJ databases">
        <title>A telomere-to-telomere, gap-free genome of sweet tea (Lithocarpus litseifolius).</title>
        <authorList>
            <person name="Zhou J."/>
        </authorList>
    </citation>
    <scope>NUCLEOTIDE SEQUENCE [LARGE SCALE GENOMIC DNA]</scope>
    <source>
        <strain evidence="2">Zhou-2022a</strain>
        <tissue evidence="2">Leaf</tissue>
    </source>
</reference>
<sequence length="75" mass="9130">MVKEVTLKAWKPVFPMDIKRLSKNTFMFIFQHEVDLNKVFTKRPWSIRGMHMVQKRWSPDLTWQEVEFSSSTIWV</sequence>
<evidence type="ECO:0000313" key="3">
    <source>
        <dbReference type="Proteomes" id="UP001459277"/>
    </source>
</evidence>
<dbReference type="InterPro" id="IPR025558">
    <property type="entry name" value="DUF4283"/>
</dbReference>
<dbReference type="EMBL" id="JAZDWU010000012">
    <property type="protein sequence ID" value="KAK9985208.1"/>
    <property type="molecule type" value="Genomic_DNA"/>
</dbReference>
<name>A0AAW2BHZ3_9ROSI</name>
<dbReference type="Pfam" id="PF14111">
    <property type="entry name" value="DUF4283"/>
    <property type="match status" value="1"/>
</dbReference>
<organism evidence="2 3">
    <name type="scientific">Lithocarpus litseifolius</name>
    <dbReference type="NCBI Taxonomy" id="425828"/>
    <lineage>
        <taxon>Eukaryota</taxon>
        <taxon>Viridiplantae</taxon>
        <taxon>Streptophyta</taxon>
        <taxon>Embryophyta</taxon>
        <taxon>Tracheophyta</taxon>
        <taxon>Spermatophyta</taxon>
        <taxon>Magnoliopsida</taxon>
        <taxon>eudicotyledons</taxon>
        <taxon>Gunneridae</taxon>
        <taxon>Pentapetalae</taxon>
        <taxon>rosids</taxon>
        <taxon>fabids</taxon>
        <taxon>Fagales</taxon>
        <taxon>Fagaceae</taxon>
        <taxon>Lithocarpus</taxon>
    </lineage>
</organism>
<feature type="domain" description="DUF4283" evidence="1">
    <location>
        <begin position="3"/>
        <end position="62"/>
    </location>
</feature>
<gene>
    <name evidence="2" type="ORF">SO802_034733</name>
</gene>
<accession>A0AAW2BHZ3</accession>